<keyword evidence="2" id="KW-1003">Cell membrane</keyword>
<evidence type="ECO:0000256" key="5">
    <source>
        <dbReference type="ARBA" id="ARBA00023136"/>
    </source>
</evidence>
<keyword evidence="4 6" id="KW-1133">Transmembrane helix</keyword>
<evidence type="ECO:0000313" key="9">
    <source>
        <dbReference type="Proteomes" id="UP000294853"/>
    </source>
</evidence>
<feature type="domain" description="Phage shock protein PspC N-terminal" evidence="7">
    <location>
        <begin position="5"/>
        <end position="59"/>
    </location>
</feature>
<dbReference type="KEGG" id="nsn:EXE58_08745"/>
<protein>
    <submittedName>
        <fullName evidence="8">PspC domain-containing protein</fullName>
    </submittedName>
</protein>
<dbReference type="GO" id="GO:0005886">
    <property type="term" value="C:plasma membrane"/>
    <property type="evidence" value="ECO:0007669"/>
    <property type="project" value="UniProtKB-SubCell"/>
</dbReference>
<evidence type="ECO:0000256" key="6">
    <source>
        <dbReference type="SAM" id="Phobius"/>
    </source>
</evidence>
<dbReference type="Proteomes" id="UP000294853">
    <property type="component" value="Chromosome"/>
</dbReference>
<feature type="transmembrane region" description="Helical" evidence="6">
    <location>
        <begin position="35"/>
        <end position="57"/>
    </location>
</feature>
<proteinExistence type="predicted"/>
<sequence length="61" mass="6550">MSTSQLVRPRQGKWIAGVCAGLADRFGISRGLVRLGFVIFGLVGAGEIAYIVGWIVMPKDD</sequence>
<organism evidence="8 9">
    <name type="scientific">Nocardioides seonyuensis</name>
    <dbReference type="NCBI Taxonomy" id="2518371"/>
    <lineage>
        <taxon>Bacteria</taxon>
        <taxon>Bacillati</taxon>
        <taxon>Actinomycetota</taxon>
        <taxon>Actinomycetes</taxon>
        <taxon>Propionibacteriales</taxon>
        <taxon>Nocardioidaceae</taxon>
        <taxon>Nocardioides</taxon>
    </lineage>
</organism>
<name>A0A4P7II46_9ACTN</name>
<evidence type="ECO:0000256" key="4">
    <source>
        <dbReference type="ARBA" id="ARBA00022989"/>
    </source>
</evidence>
<evidence type="ECO:0000259" key="7">
    <source>
        <dbReference type="Pfam" id="PF04024"/>
    </source>
</evidence>
<dbReference type="Pfam" id="PF04024">
    <property type="entry name" value="PspC"/>
    <property type="match status" value="1"/>
</dbReference>
<comment type="subcellular location">
    <subcellularLocation>
        <location evidence="1">Cell membrane</location>
        <topology evidence="1">Single-pass membrane protein</topology>
    </subcellularLocation>
</comment>
<dbReference type="PANTHER" id="PTHR33885:SF3">
    <property type="entry name" value="PHAGE SHOCK PROTEIN C"/>
    <property type="match status" value="1"/>
</dbReference>
<evidence type="ECO:0000256" key="1">
    <source>
        <dbReference type="ARBA" id="ARBA00004162"/>
    </source>
</evidence>
<dbReference type="AlphaFoldDB" id="A0A4P7II46"/>
<dbReference type="InterPro" id="IPR052027">
    <property type="entry name" value="PspC"/>
</dbReference>
<keyword evidence="9" id="KW-1185">Reference proteome</keyword>
<evidence type="ECO:0000313" key="8">
    <source>
        <dbReference type="EMBL" id="QBX55531.1"/>
    </source>
</evidence>
<dbReference type="InterPro" id="IPR007168">
    <property type="entry name" value="Phageshock_PspC_N"/>
</dbReference>
<gene>
    <name evidence="8" type="ORF">EXE58_08745</name>
</gene>
<evidence type="ECO:0000256" key="3">
    <source>
        <dbReference type="ARBA" id="ARBA00022692"/>
    </source>
</evidence>
<dbReference type="PANTHER" id="PTHR33885">
    <property type="entry name" value="PHAGE SHOCK PROTEIN C"/>
    <property type="match status" value="1"/>
</dbReference>
<keyword evidence="3 6" id="KW-0812">Transmembrane</keyword>
<reference evidence="8 9" key="1">
    <citation type="submission" date="2019-03" db="EMBL/GenBank/DDBJ databases">
        <title>Three New Species of Nocardioides, Nocardioides euryhalodurans sp. nov., Nocardioides seonyuensis sp. nov. and Nocardioides eburneoflavus sp. nov. Iolated from Soil.</title>
        <authorList>
            <person name="Roh S.G."/>
            <person name="Lee C."/>
            <person name="Kim M.-K."/>
            <person name="Kim S.B."/>
        </authorList>
    </citation>
    <scope>NUCLEOTIDE SEQUENCE [LARGE SCALE GENOMIC DNA]</scope>
    <source>
        <strain evidence="8 9">MMS17-SY207-3</strain>
    </source>
</reference>
<evidence type="ECO:0000256" key="2">
    <source>
        <dbReference type="ARBA" id="ARBA00022475"/>
    </source>
</evidence>
<keyword evidence="5 6" id="KW-0472">Membrane</keyword>
<accession>A0A4P7II46</accession>
<dbReference type="OrthoDB" id="7359894at2"/>
<dbReference type="EMBL" id="CP038436">
    <property type="protein sequence ID" value="QBX55531.1"/>
    <property type="molecule type" value="Genomic_DNA"/>
</dbReference>